<dbReference type="SMART" id="SM00912">
    <property type="entry name" value="Haemagg_act"/>
    <property type="match status" value="1"/>
</dbReference>
<dbReference type="AlphaFoldDB" id="A0A6J5A9Y6"/>
<evidence type="ECO:0000259" key="2">
    <source>
        <dbReference type="SMART" id="SM00912"/>
    </source>
</evidence>
<reference evidence="3 4" key="1">
    <citation type="submission" date="2020-04" db="EMBL/GenBank/DDBJ databases">
        <authorList>
            <person name="De Canck E."/>
        </authorList>
    </citation>
    <scope>NUCLEOTIDE SEQUENCE [LARGE SCALE GENOMIC DNA]</scope>
    <source>
        <strain evidence="3 4">LMG 24238</strain>
    </source>
</reference>
<dbReference type="SUPFAM" id="SSF51126">
    <property type="entry name" value="Pectin lyase-like"/>
    <property type="match status" value="1"/>
</dbReference>
<dbReference type="NCBIfam" id="TIGR01731">
    <property type="entry name" value="fil_hemag_20aa"/>
    <property type="match status" value="2"/>
</dbReference>
<evidence type="ECO:0000256" key="1">
    <source>
        <dbReference type="SAM" id="SignalP"/>
    </source>
</evidence>
<protein>
    <recommendedName>
        <fullName evidence="2">Filamentous haemagglutinin FhaB/tRNA nuclease CdiA-like TPS domain-containing protein</fullName>
    </recommendedName>
</protein>
<dbReference type="Proteomes" id="UP000494255">
    <property type="component" value="Unassembled WGS sequence"/>
</dbReference>
<feature type="signal peptide" evidence="1">
    <location>
        <begin position="1"/>
        <end position="38"/>
    </location>
</feature>
<accession>A0A6J5A9Y6</accession>
<gene>
    <name evidence="3" type="ORF">LMG24238_01468</name>
</gene>
<dbReference type="Pfam" id="PF05860">
    <property type="entry name" value="TPS"/>
    <property type="match status" value="1"/>
</dbReference>
<proteinExistence type="predicted"/>
<dbReference type="InterPro" id="IPR010069">
    <property type="entry name" value="CdiA_FHA1_rpt"/>
</dbReference>
<dbReference type="Gene3D" id="2.160.20.10">
    <property type="entry name" value="Single-stranded right-handed beta-helix, Pectin lyase-like"/>
    <property type="match status" value="1"/>
</dbReference>
<keyword evidence="1" id="KW-0732">Signal</keyword>
<evidence type="ECO:0000313" key="4">
    <source>
        <dbReference type="Proteomes" id="UP000494255"/>
    </source>
</evidence>
<evidence type="ECO:0000313" key="3">
    <source>
        <dbReference type="EMBL" id="CAB3657102.1"/>
    </source>
</evidence>
<organism evidence="3 4">
    <name type="scientific">Paraburkholderia sediminicola</name>
    <dbReference type="NCBI Taxonomy" id="458836"/>
    <lineage>
        <taxon>Bacteria</taxon>
        <taxon>Pseudomonadati</taxon>
        <taxon>Pseudomonadota</taxon>
        <taxon>Betaproteobacteria</taxon>
        <taxon>Burkholderiales</taxon>
        <taxon>Burkholderiaceae</taxon>
        <taxon>Paraburkholderia</taxon>
    </lineage>
</organism>
<dbReference type="NCBIfam" id="TIGR01901">
    <property type="entry name" value="adhes_NPXG"/>
    <property type="match status" value="1"/>
</dbReference>
<dbReference type="InterPro" id="IPR008638">
    <property type="entry name" value="FhaB/CdiA-like_TPS"/>
</dbReference>
<sequence>MFRSARGRSAGRGKPRPHRQRVKLIVVLLAAAPLGASAAGIAIDGGTATTVSTAANGHQTVNIAPTVAGVSNNTYSSFNVDATGASLNNVGINARTIVNQVTSTNPSVISGRIDVLGSRANVVLANPNGITVNGGSFVNTGRVALTTGHVSFKDTIPVAGIPERDIVLDTSTGTIVVGPQGLASALIGLDLIAKNVQINGPLTNGFTSPTAYVRAVAGNSNVTLNTAVSPNDNSNDWLTLSPSTSAATASSFAIDITAAGSLTSGRVQLIVTDKGPGVRSAGPMNASLGDFTLSSNGSVQFSNTTLTAQNNLDLQVQDSVTLSDTKLKANSGSATLSASGAVSLTGSSLLADAGIDVSGAGIALAQDATAQSVIASTTSGVVLTSTGDITNVGSLIQGQQKNTADTASFGAVTLNATGNILNQSTPTGLLGVVYGAAGDVSVTAGGSVTNQNARILSNQNLTITAGGDVDNIVDHSSGVNGGAPVSYSDRSWRLIFVEHRDDGFNVDYGTLADPDKLSYLSANVGNVTIAAQNVHNIGGTILAQIDPKNPTVGGTISITARDQLLTQAIFTGQASFHQTCFFFCSSSSSSNVQGYGGVIQANNNITLKAGTQITNTGGLVSAEGTLKLDAPKTLAQAVLGYTAINRTHDLKAWFGNAWSAIFAADTGGLFLGGSGQVELTGEADIEGGAFNAPSGIKAAGGVNTISAPYRAPVTIGNHNHLGLVSWFGL</sequence>
<feature type="domain" description="Filamentous haemagglutinin FhaB/tRNA nuclease CdiA-like TPS" evidence="2">
    <location>
        <begin position="55"/>
        <end position="155"/>
    </location>
</feature>
<dbReference type="EMBL" id="CADIKC010000001">
    <property type="protein sequence ID" value="CAB3657102.1"/>
    <property type="molecule type" value="Genomic_DNA"/>
</dbReference>
<name>A0A6J5A9Y6_9BURK</name>
<dbReference type="InterPro" id="IPR011050">
    <property type="entry name" value="Pectin_lyase_fold/virulence"/>
</dbReference>
<dbReference type="InterPro" id="IPR012334">
    <property type="entry name" value="Pectin_lyas_fold"/>
</dbReference>
<feature type="chain" id="PRO_5027019171" description="Filamentous haemagglutinin FhaB/tRNA nuclease CdiA-like TPS domain-containing protein" evidence="1">
    <location>
        <begin position="39"/>
        <end position="729"/>
    </location>
</feature>
<keyword evidence="4" id="KW-1185">Reference proteome</keyword>